<dbReference type="EMBL" id="GBRH01260709">
    <property type="protein sequence ID" value="JAD37186.1"/>
    <property type="molecule type" value="Transcribed_RNA"/>
</dbReference>
<accession>A0A0A8ZEG1</accession>
<organism evidence="1">
    <name type="scientific">Arundo donax</name>
    <name type="common">Giant reed</name>
    <name type="synonym">Donax arundinaceus</name>
    <dbReference type="NCBI Taxonomy" id="35708"/>
    <lineage>
        <taxon>Eukaryota</taxon>
        <taxon>Viridiplantae</taxon>
        <taxon>Streptophyta</taxon>
        <taxon>Embryophyta</taxon>
        <taxon>Tracheophyta</taxon>
        <taxon>Spermatophyta</taxon>
        <taxon>Magnoliopsida</taxon>
        <taxon>Liliopsida</taxon>
        <taxon>Poales</taxon>
        <taxon>Poaceae</taxon>
        <taxon>PACMAD clade</taxon>
        <taxon>Arundinoideae</taxon>
        <taxon>Arundineae</taxon>
        <taxon>Arundo</taxon>
    </lineage>
</organism>
<evidence type="ECO:0000313" key="1">
    <source>
        <dbReference type="EMBL" id="JAD37186.1"/>
    </source>
</evidence>
<reference evidence="1" key="2">
    <citation type="journal article" date="2015" name="Data Brief">
        <title>Shoot transcriptome of the giant reed, Arundo donax.</title>
        <authorList>
            <person name="Barrero R.A."/>
            <person name="Guerrero F.D."/>
            <person name="Moolhuijzen P."/>
            <person name="Goolsby J.A."/>
            <person name="Tidwell J."/>
            <person name="Bellgard S.E."/>
            <person name="Bellgard M.I."/>
        </authorList>
    </citation>
    <scope>NUCLEOTIDE SEQUENCE</scope>
    <source>
        <tissue evidence="1">Shoot tissue taken approximately 20 cm above the soil surface</tissue>
    </source>
</reference>
<protein>
    <submittedName>
        <fullName evidence="1">Uncharacterized protein</fullName>
    </submittedName>
</protein>
<reference evidence="1" key="1">
    <citation type="submission" date="2014-09" db="EMBL/GenBank/DDBJ databases">
        <authorList>
            <person name="Magalhaes I.L.F."/>
            <person name="Oliveira U."/>
            <person name="Santos F.R."/>
            <person name="Vidigal T.H.D.A."/>
            <person name="Brescovit A.D."/>
            <person name="Santos A.J."/>
        </authorList>
    </citation>
    <scope>NUCLEOTIDE SEQUENCE</scope>
    <source>
        <tissue evidence="1">Shoot tissue taken approximately 20 cm above the soil surface</tissue>
    </source>
</reference>
<proteinExistence type="predicted"/>
<name>A0A0A8ZEG1_ARUDO</name>
<sequence>MDAKKRTRRQLRAIQAMIGNTTRMFVTNIAASSLALFRTENLGASINSFASPVTSL</sequence>
<dbReference type="AlphaFoldDB" id="A0A0A8ZEG1"/>